<dbReference type="EMBL" id="FOVG01000004">
    <property type="protein sequence ID" value="SFO24614.1"/>
    <property type="molecule type" value="Genomic_DNA"/>
</dbReference>
<dbReference type="Pfam" id="PF06056">
    <property type="entry name" value="Terminase_5"/>
    <property type="match status" value="1"/>
</dbReference>
<evidence type="ECO:0000313" key="6">
    <source>
        <dbReference type="Proteomes" id="UP000198968"/>
    </source>
</evidence>
<organism evidence="5 6">
    <name type="scientific">Candidatus Pantoea varia</name>
    <dbReference type="NCBI Taxonomy" id="1881036"/>
    <lineage>
        <taxon>Bacteria</taxon>
        <taxon>Pseudomonadati</taxon>
        <taxon>Pseudomonadota</taxon>
        <taxon>Gammaproteobacteria</taxon>
        <taxon>Enterobacterales</taxon>
        <taxon>Erwiniaceae</taxon>
        <taxon>Pantoea</taxon>
    </lineage>
</organism>
<dbReference type="InterPro" id="IPR010332">
    <property type="entry name" value="ATPase_terminase-su_N"/>
</dbReference>
<sequence>MAEKEAAGPYFGCMNMTPAPDDLDPRRQALLLYFQGYRIARIAEMLGEKPATVHSWKKRDKWGDYGPLDQMQLTTAARYCQLIMKEQKEGKDFKEIDLLARQSERHARIGKFSNGGNEADLNPNVENRNKGPRKPPEKNLFSDEQIEKLQEVFHGSMFGYQRQWWEAGNKYSVRNLLKSRQIGATFFFAREALIDALTTGRNQIFLSASKAQAHVFKQYIIEFAREVDVDLKGDPMTLSNGACLYFLGTNARTAQSYHGNLYLDEYFWIPKFQELQKVASGMALHKKWRETYFSTPSSLTHSAYPFWSGSQFNKGRAKADRVDIDLSHQSLAAGRLCEDGQFRQIVTVEDAVRGGCDLFDLEQLRTRYSPEDYQNLLMCVFMDDLASVFQLAMLQKCMVDSWEVWTDFEALALRPFGWKEVWIGYDPAKGTQNGDSAGCVVMAPPAVPGGKFRILERHQWRGMDFRAQAEAIRTLTQQYNVTYIGIDSTGVGLGVYENVKAFFPQVKEFVYNPNVKNALVLKAYDTIASGRLEFDASHLDIAQSFMSIRKATTASGNRPTYETSRSEEVSHGDLAWATMHALANEPLQGQAAHTQNIVEIY</sequence>
<dbReference type="InterPro" id="IPR027417">
    <property type="entry name" value="P-loop_NTPase"/>
</dbReference>
<dbReference type="AlphaFoldDB" id="A0A1I5FLI6"/>
<name>A0A1I5FLI6_9GAMM</name>
<evidence type="ECO:0000259" key="4">
    <source>
        <dbReference type="Pfam" id="PF17289"/>
    </source>
</evidence>
<evidence type="ECO:0000256" key="2">
    <source>
        <dbReference type="SAM" id="MobiDB-lite"/>
    </source>
</evidence>
<evidence type="ECO:0000313" key="5">
    <source>
        <dbReference type="EMBL" id="SFO24614.1"/>
    </source>
</evidence>
<protein>
    <submittedName>
        <fullName evidence="5">Uncharacterized protein YjcR</fullName>
    </submittedName>
</protein>
<dbReference type="Pfam" id="PF03237">
    <property type="entry name" value="Terminase_6N"/>
    <property type="match status" value="1"/>
</dbReference>
<dbReference type="Pfam" id="PF17289">
    <property type="entry name" value="Terminase_6C"/>
    <property type="match status" value="1"/>
</dbReference>
<feature type="domain" description="Terminase large subunit gp17-like C-terminal" evidence="4">
    <location>
        <begin position="423"/>
        <end position="584"/>
    </location>
</feature>
<feature type="domain" description="Terminase ATPase subunit N-terminal" evidence="3">
    <location>
        <begin position="24"/>
        <end position="81"/>
    </location>
</feature>
<dbReference type="InterPro" id="IPR009057">
    <property type="entry name" value="Homeodomain-like_sf"/>
</dbReference>
<dbReference type="SUPFAM" id="SSF46689">
    <property type="entry name" value="Homeodomain-like"/>
    <property type="match status" value="1"/>
</dbReference>
<evidence type="ECO:0000256" key="1">
    <source>
        <dbReference type="ARBA" id="ARBA00022612"/>
    </source>
</evidence>
<dbReference type="Gene3D" id="3.40.50.300">
    <property type="entry name" value="P-loop containing nucleotide triphosphate hydrolases"/>
    <property type="match status" value="1"/>
</dbReference>
<dbReference type="InterPro" id="IPR035421">
    <property type="entry name" value="Terminase_6C"/>
</dbReference>
<accession>A0A1I5FLI6</accession>
<feature type="region of interest" description="Disordered" evidence="2">
    <location>
        <begin position="109"/>
        <end position="139"/>
    </location>
</feature>
<reference evidence="6" key="1">
    <citation type="submission" date="2016-10" db="EMBL/GenBank/DDBJ databases">
        <authorList>
            <person name="Varghese N."/>
            <person name="Submissions S."/>
        </authorList>
    </citation>
    <scope>NUCLEOTIDE SEQUENCE [LARGE SCALE GENOMIC DNA]</scope>
    <source>
        <strain evidence="6">OV426</strain>
    </source>
</reference>
<evidence type="ECO:0000259" key="3">
    <source>
        <dbReference type="Pfam" id="PF06056"/>
    </source>
</evidence>
<dbReference type="Gene3D" id="3.30.420.240">
    <property type="match status" value="1"/>
</dbReference>
<proteinExistence type="predicted"/>
<dbReference type="Proteomes" id="UP000198968">
    <property type="component" value="Unassembled WGS sequence"/>
</dbReference>
<keyword evidence="1" id="KW-1188">Viral release from host cell</keyword>
<gene>
    <name evidence="5" type="ORF">SAMN05428971_3308</name>
</gene>
<keyword evidence="6" id="KW-1185">Reference proteome</keyword>